<keyword evidence="1" id="KW-0812">Transmembrane</keyword>
<sequence length="107" mass="12341">MSDKKCETDCREDLIEKIDNRVSKASLFKITSIIISIILALWGIGYNISSKDVQRREISIQKNTDTINKTREEMVKISTALDSIKYSQQVILRELRSGPRDNHNDTR</sequence>
<evidence type="ECO:0000256" key="1">
    <source>
        <dbReference type="SAM" id="Phobius"/>
    </source>
</evidence>
<name>A0A6M3LU01_9ZZZZ</name>
<reference evidence="2" key="1">
    <citation type="submission" date="2020-03" db="EMBL/GenBank/DDBJ databases">
        <title>The deep terrestrial virosphere.</title>
        <authorList>
            <person name="Holmfeldt K."/>
            <person name="Nilsson E."/>
            <person name="Simone D."/>
            <person name="Lopez-Fernandez M."/>
            <person name="Wu X."/>
            <person name="de Brujin I."/>
            <person name="Lundin D."/>
            <person name="Andersson A."/>
            <person name="Bertilsson S."/>
            <person name="Dopson M."/>
        </authorList>
    </citation>
    <scope>NUCLEOTIDE SEQUENCE</scope>
    <source>
        <strain evidence="2">MM415B04970</strain>
    </source>
</reference>
<proteinExistence type="predicted"/>
<organism evidence="2">
    <name type="scientific">viral metagenome</name>
    <dbReference type="NCBI Taxonomy" id="1070528"/>
    <lineage>
        <taxon>unclassified sequences</taxon>
        <taxon>metagenomes</taxon>
        <taxon>organismal metagenomes</taxon>
    </lineage>
</organism>
<accession>A0A6M3LU01</accession>
<dbReference type="EMBL" id="MT143366">
    <property type="protein sequence ID" value="QJA96045.1"/>
    <property type="molecule type" value="Genomic_DNA"/>
</dbReference>
<keyword evidence="1" id="KW-0472">Membrane</keyword>
<feature type="transmembrane region" description="Helical" evidence="1">
    <location>
        <begin position="27"/>
        <end position="48"/>
    </location>
</feature>
<gene>
    <name evidence="2" type="ORF">MM415B04970_0002</name>
</gene>
<keyword evidence="1" id="KW-1133">Transmembrane helix</keyword>
<evidence type="ECO:0000313" key="2">
    <source>
        <dbReference type="EMBL" id="QJA96045.1"/>
    </source>
</evidence>
<protein>
    <submittedName>
        <fullName evidence="2">Uncharacterized protein</fullName>
    </submittedName>
</protein>
<dbReference type="AlphaFoldDB" id="A0A6M3LU01"/>